<accession>A0A9D1HKF5</accession>
<reference evidence="2" key="1">
    <citation type="submission" date="2020-10" db="EMBL/GenBank/DDBJ databases">
        <authorList>
            <person name="Gilroy R."/>
        </authorList>
    </citation>
    <scope>NUCLEOTIDE SEQUENCE</scope>
    <source>
        <strain evidence="2">2830</strain>
    </source>
</reference>
<dbReference type="SUPFAM" id="SSF56784">
    <property type="entry name" value="HAD-like"/>
    <property type="match status" value="1"/>
</dbReference>
<dbReference type="Gene3D" id="1.10.150.240">
    <property type="entry name" value="Putative phosphatase, domain 2"/>
    <property type="match status" value="1"/>
</dbReference>
<dbReference type="SFLD" id="SFLDG01129">
    <property type="entry name" value="C1.5:_HAD__Beta-PGM__Phosphata"/>
    <property type="match status" value="1"/>
</dbReference>
<comment type="caution">
    <text evidence="2">The sequence shown here is derived from an EMBL/GenBank/DDBJ whole genome shotgun (WGS) entry which is preliminary data.</text>
</comment>
<gene>
    <name evidence="2" type="ORF">IAB00_05565</name>
</gene>
<dbReference type="EMBL" id="DVMH01000028">
    <property type="protein sequence ID" value="HIU10690.1"/>
    <property type="molecule type" value="Genomic_DNA"/>
</dbReference>
<evidence type="ECO:0000313" key="3">
    <source>
        <dbReference type="Proteomes" id="UP000824124"/>
    </source>
</evidence>
<name>A0A9D1HKF5_9FIRM</name>
<evidence type="ECO:0000256" key="1">
    <source>
        <dbReference type="ARBA" id="ARBA00022801"/>
    </source>
</evidence>
<dbReference type="Gene3D" id="3.40.50.1000">
    <property type="entry name" value="HAD superfamily/HAD-like"/>
    <property type="match status" value="1"/>
</dbReference>
<dbReference type="Pfam" id="PF00702">
    <property type="entry name" value="Hydrolase"/>
    <property type="match status" value="1"/>
</dbReference>
<protein>
    <submittedName>
        <fullName evidence="2">HAD family hydrolase</fullName>
    </submittedName>
</protein>
<evidence type="ECO:0000313" key="2">
    <source>
        <dbReference type="EMBL" id="HIU10690.1"/>
    </source>
</evidence>
<reference evidence="2" key="2">
    <citation type="journal article" date="2021" name="PeerJ">
        <title>Extensive microbial diversity within the chicken gut microbiome revealed by metagenomics and culture.</title>
        <authorList>
            <person name="Gilroy R."/>
            <person name="Ravi A."/>
            <person name="Getino M."/>
            <person name="Pursley I."/>
            <person name="Horton D.L."/>
            <person name="Alikhan N.F."/>
            <person name="Baker D."/>
            <person name="Gharbi K."/>
            <person name="Hall N."/>
            <person name="Watson M."/>
            <person name="Adriaenssens E.M."/>
            <person name="Foster-Nyarko E."/>
            <person name="Jarju S."/>
            <person name="Secka A."/>
            <person name="Antonio M."/>
            <person name="Oren A."/>
            <person name="Chaudhuri R.R."/>
            <person name="La Ragione R."/>
            <person name="Hildebrand F."/>
            <person name="Pallen M.J."/>
        </authorList>
    </citation>
    <scope>NUCLEOTIDE SEQUENCE</scope>
    <source>
        <strain evidence="2">2830</strain>
    </source>
</reference>
<dbReference type="AlphaFoldDB" id="A0A9D1HKF5"/>
<dbReference type="InterPro" id="IPR036412">
    <property type="entry name" value="HAD-like_sf"/>
</dbReference>
<organism evidence="2 3">
    <name type="scientific">Candidatus Avidehalobacter gallistercoris</name>
    <dbReference type="NCBI Taxonomy" id="2840694"/>
    <lineage>
        <taxon>Bacteria</taxon>
        <taxon>Bacillati</taxon>
        <taxon>Bacillota</taxon>
        <taxon>Clostridia</taxon>
        <taxon>Eubacteriales</taxon>
        <taxon>Peptococcaceae</taxon>
        <taxon>Peptococcaceae incertae sedis</taxon>
        <taxon>Candidatus Avidehalobacter</taxon>
    </lineage>
</organism>
<dbReference type="SFLD" id="SFLDS00003">
    <property type="entry name" value="Haloacid_Dehalogenase"/>
    <property type="match status" value="1"/>
</dbReference>
<dbReference type="InterPro" id="IPR023214">
    <property type="entry name" value="HAD_sf"/>
</dbReference>
<dbReference type="Proteomes" id="UP000824124">
    <property type="component" value="Unassembled WGS sequence"/>
</dbReference>
<dbReference type="InterPro" id="IPR023198">
    <property type="entry name" value="PGP-like_dom2"/>
</dbReference>
<sequence>MLLIFDLDDTLIYTHRVFMQLTRQFLERMACLGFDDENVYYTLDSIDREIVESEDAYVPWAFPAAMQRTYQFYCEKYFVPYDEYEAAALADLGSSFREADYQLLPGAKPLLDVLNAAGHILVLLTQGDYEVQNFKVRQHNLGQYFDEIIVVNKKTEEVYNSIMRLHGLAPQDTAVIGNSLKSEVAQALAVGARAILLTAAEGWQFEDEEVSGDYAVARTLAEVPELLR</sequence>
<dbReference type="InterPro" id="IPR051540">
    <property type="entry name" value="S-2-haloacid_dehalogenase"/>
</dbReference>
<keyword evidence="1 2" id="KW-0378">Hydrolase</keyword>
<dbReference type="GO" id="GO:0016787">
    <property type="term" value="F:hydrolase activity"/>
    <property type="evidence" value="ECO:0007669"/>
    <property type="project" value="UniProtKB-KW"/>
</dbReference>
<proteinExistence type="predicted"/>
<dbReference type="PANTHER" id="PTHR43316">
    <property type="entry name" value="HYDROLASE, HALOACID DELAHOGENASE-RELATED"/>
    <property type="match status" value="1"/>
</dbReference>
<dbReference type="PANTHER" id="PTHR43316:SF8">
    <property type="entry name" value="HAD FAMILY HYDROLASE"/>
    <property type="match status" value="1"/>
</dbReference>